<evidence type="ECO:0000256" key="1">
    <source>
        <dbReference type="SAM" id="MobiDB-lite"/>
    </source>
</evidence>
<organism evidence="3 4">
    <name type="scientific">Fibroporia radiculosa</name>
    <dbReference type="NCBI Taxonomy" id="599839"/>
    <lineage>
        <taxon>Eukaryota</taxon>
        <taxon>Fungi</taxon>
        <taxon>Dikarya</taxon>
        <taxon>Basidiomycota</taxon>
        <taxon>Agaricomycotina</taxon>
        <taxon>Agaricomycetes</taxon>
        <taxon>Polyporales</taxon>
        <taxon>Fibroporiaceae</taxon>
        <taxon>Fibroporia</taxon>
    </lineage>
</organism>
<dbReference type="PANTHER" id="PTHR47348:SF3">
    <property type="entry name" value="MEIOTICALLY UP-REGULATED GENE 190 PROTEIN"/>
    <property type="match status" value="1"/>
</dbReference>
<dbReference type="RefSeq" id="XP_012184706.1">
    <property type="nucleotide sequence ID" value="XM_012329316.1"/>
</dbReference>
<feature type="compositionally biased region" description="Basic and acidic residues" evidence="1">
    <location>
        <begin position="156"/>
        <end position="181"/>
    </location>
</feature>
<evidence type="ECO:0000259" key="2">
    <source>
        <dbReference type="Pfam" id="PF25331"/>
    </source>
</evidence>
<dbReference type="AlphaFoldDB" id="J4GF65"/>
<dbReference type="Proteomes" id="UP000006352">
    <property type="component" value="Unassembled WGS sequence"/>
</dbReference>
<feature type="compositionally biased region" description="Basic and acidic residues" evidence="1">
    <location>
        <begin position="269"/>
        <end position="286"/>
    </location>
</feature>
<gene>
    <name evidence="3" type="ORF">FIBRA_07640</name>
</gene>
<accession>J4GF65</accession>
<name>J4GF65_9APHY</name>
<dbReference type="STRING" id="599839.J4GF65"/>
<feature type="compositionally biased region" description="Basic and acidic residues" evidence="1">
    <location>
        <begin position="248"/>
        <end position="258"/>
    </location>
</feature>
<proteinExistence type="predicted"/>
<dbReference type="PANTHER" id="PTHR47348">
    <property type="entry name" value="MEIOTICALLY UP-REGULATED GENE 190 PROTEIN"/>
    <property type="match status" value="1"/>
</dbReference>
<reference evidence="3 4" key="1">
    <citation type="journal article" date="2012" name="Appl. Environ. Microbiol.">
        <title>Short-read sequencing for genomic analysis of the brown rot fungus Fibroporia radiculosa.</title>
        <authorList>
            <person name="Tang J.D."/>
            <person name="Perkins A.D."/>
            <person name="Sonstegard T.S."/>
            <person name="Schroeder S.G."/>
            <person name="Burgess S.C."/>
            <person name="Diehl S.V."/>
        </authorList>
    </citation>
    <scope>NUCLEOTIDE SEQUENCE [LARGE SCALE GENOMIC DNA]</scope>
    <source>
        <strain evidence="3 4">TFFH 294</strain>
    </source>
</reference>
<feature type="region of interest" description="Disordered" evidence="1">
    <location>
        <begin position="156"/>
        <end position="297"/>
    </location>
</feature>
<dbReference type="OrthoDB" id="419768at2759"/>
<feature type="domain" description="Meiotically up-regulated Mug190 protein third C2" evidence="2">
    <location>
        <begin position="4"/>
        <end position="127"/>
    </location>
</feature>
<dbReference type="EMBL" id="HE797189">
    <property type="protein sequence ID" value="CCM05423.1"/>
    <property type="molecule type" value="Genomic_DNA"/>
</dbReference>
<keyword evidence="4" id="KW-1185">Reference proteome</keyword>
<dbReference type="InterPro" id="IPR057349">
    <property type="entry name" value="C2_Mug190_3rd"/>
</dbReference>
<evidence type="ECO:0000313" key="4">
    <source>
        <dbReference type="Proteomes" id="UP000006352"/>
    </source>
</evidence>
<sequence length="327" mass="36759">MSSAEDKVSRKKANKLDDGRTIWAHEGVSDIPVRQRYSTPLLISFKDSSGFKTSSRKALGVLWLRDLVDNEEGQVEIALWHAKHGNYSRLKLNYVPPDGNLEYWDSDKEKIERVGSIFLNIIFRPGLSERHHKLFGAAGAERRGALEEYNREQAAGMREHVGEMDERIPENHQARESHDTEMADGVNRTPPEMDKTLTGGPLNTSGGDSAAIEQEDEVEDTNTGIAARDAQEESPPDSDGNQSSDSDVDAREERHISDGHSGSKGPIAKFKDWKQHEKELHRDHRGVMQAKPARTAQWVKDNVEEGAHAIKDRFKLHSREPDVETEV</sequence>
<dbReference type="HOGENOM" id="CLU_850025_0_0_1"/>
<evidence type="ECO:0000313" key="3">
    <source>
        <dbReference type="EMBL" id="CCM05423.1"/>
    </source>
</evidence>
<dbReference type="GeneID" id="24100334"/>
<dbReference type="Pfam" id="PF25331">
    <property type="entry name" value="C2_Mug190_3rd"/>
    <property type="match status" value="1"/>
</dbReference>
<protein>
    <recommendedName>
        <fullName evidence="2">Meiotically up-regulated Mug190 protein third C2 domain-containing protein</fullName>
    </recommendedName>
</protein>
<dbReference type="InParanoid" id="J4GF65"/>